<feature type="transmembrane region" description="Helical" evidence="1">
    <location>
        <begin position="214"/>
        <end position="231"/>
    </location>
</feature>
<reference evidence="2 3" key="1">
    <citation type="submission" date="2023-12" db="EMBL/GenBank/DDBJ databases">
        <authorList>
            <person name="Easwaran N."/>
            <person name="Lazarus H.P.S."/>
        </authorList>
    </citation>
    <scope>NUCLEOTIDE SEQUENCE [LARGE SCALE GENOMIC DNA]</scope>
    <source>
        <strain evidence="2 3">VIT-2023</strain>
    </source>
</reference>
<accession>A0ABU8EKJ1</accession>
<keyword evidence="1" id="KW-0472">Membrane</keyword>
<comment type="caution">
    <text evidence="2">The sequence shown here is derived from an EMBL/GenBank/DDBJ whole genome shotgun (WGS) entry which is preliminary data.</text>
</comment>
<dbReference type="RefSeq" id="WP_336449260.1">
    <property type="nucleotide sequence ID" value="NZ_JBAWKY010000002.1"/>
</dbReference>
<dbReference type="InterPro" id="IPR009574">
    <property type="entry name" value="DUF1189"/>
</dbReference>
<keyword evidence="1" id="KW-1133">Transmembrane helix</keyword>
<evidence type="ECO:0000256" key="1">
    <source>
        <dbReference type="SAM" id="Phobius"/>
    </source>
</evidence>
<name>A0ABU8EKJ1_9BACL</name>
<feature type="transmembrane region" description="Helical" evidence="1">
    <location>
        <begin position="188"/>
        <end position="208"/>
    </location>
</feature>
<feature type="transmembrane region" description="Helical" evidence="1">
    <location>
        <begin position="149"/>
        <end position="176"/>
    </location>
</feature>
<protein>
    <submittedName>
        <fullName evidence="2">DUF1189 domain-containing protein</fullName>
    </submittedName>
</protein>
<feature type="transmembrane region" description="Helical" evidence="1">
    <location>
        <begin position="27"/>
        <end position="47"/>
    </location>
</feature>
<keyword evidence="3" id="KW-1185">Reference proteome</keyword>
<evidence type="ECO:0000313" key="3">
    <source>
        <dbReference type="Proteomes" id="UP001387110"/>
    </source>
</evidence>
<dbReference type="Pfam" id="PF06691">
    <property type="entry name" value="DUF1189"/>
    <property type="match status" value="1"/>
</dbReference>
<gene>
    <name evidence="2" type="ORF">SZL87_09870</name>
</gene>
<keyword evidence="1" id="KW-0812">Transmembrane</keyword>
<dbReference type="Proteomes" id="UP001387110">
    <property type="component" value="Unassembled WGS sequence"/>
</dbReference>
<proteinExistence type="predicted"/>
<dbReference type="EMBL" id="JBAWKY010000002">
    <property type="protein sequence ID" value="MEI4462731.1"/>
    <property type="molecule type" value="Genomic_DNA"/>
</dbReference>
<sequence length="237" mass="26916">MEQLLASLGFRFDKVQAWRTQSIWKSIFYVIIMVLLANALVFGLKWVNQSSVDVTDLPAFTVTKQGIRYEKPFSFDLETLDLTVMVGEERKTNASQILLLTDAGWGFKRSGVSTDLREYSSLLDFLGKSELTNRDVGTIFNDLKWFYPLYIYGAIMIDLVIHLVIISLLALAGLSFRRFVSIRYKEAWTITAYGITAPLVVRTVITLLPISVPMLSVLYWATVGIFAFMTIRKIGDE</sequence>
<organism evidence="2 3">
    <name type="scientific">Exiguobacterium indicum</name>
    <dbReference type="NCBI Taxonomy" id="296995"/>
    <lineage>
        <taxon>Bacteria</taxon>
        <taxon>Bacillati</taxon>
        <taxon>Bacillota</taxon>
        <taxon>Bacilli</taxon>
        <taxon>Bacillales</taxon>
        <taxon>Bacillales Family XII. Incertae Sedis</taxon>
        <taxon>Exiguobacterium</taxon>
    </lineage>
</organism>
<evidence type="ECO:0000313" key="2">
    <source>
        <dbReference type="EMBL" id="MEI4462731.1"/>
    </source>
</evidence>